<evidence type="ECO:0000256" key="3">
    <source>
        <dbReference type="SAM" id="MobiDB-lite"/>
    </source>
</evidence>
<keyword evidence="2" id="KW-0456">Lyase</keyword>
<dbReference type="PANTHER" id="PTHR10067">
    <property type="entry name" value="PHOSPHATIDYLSERINE DECARBOXYLASE"/>
    <property type="match status" value="1"/>
</dbReference>
<dbReference type="AlphaFoldDB" id="A0A4Y7QH76"/>
<dbReference type="Proteomes" id="UP000294933">
    <property type="component" value="Unassembled WGS sequence"/>
</dbReference>
<dbReference type="VEuPathDB" id="FungiDB:BD410DRAFT_879310"/>
<keyword evidence="5" id="KW-1185">Reference proteome</keyword>
<dbReference type="GO" id="GO:0004609">
    <property type="term" value="F:phosphatidylserine decarboxylase activity"/>
    <property type="evidence" value="ECO:0007669"/>
    <property type="project" value="InterPro"/>
</dbReference>
<gene>
    <name evidence="4" type="ORF">BD410DRAFT_879310</name>
</gene>
<name>A0A4Y7QH76_9AGAM</name>
<evidence type="ECO:0000313" key="4">
    <source>
        <dbReference type="EMBL" id="TDL27023.1"/>
    </source>
</evidence>
<evidence type="ECO:0000256" key="1">
    <source>
        <dbReference type="ARBA" id="ARBA00022793"/>
    </source>
</evidence>
<dbReference type="PANTHER" id="PTHR10067:SF17">
    <property type="entry name" value="PHOSPHATIDYLSERINE DECARBOXYLASE PROENZYME 2"/>
    <property type="match status" value="1"/>
</dbReference>
<feature type="region of interest" description="Disordered" evidence="3">
    <location>
        <begin position="1"/>
        <end position="50"/>
    </location>
</feature>
<dbReference type="STRING" id="50990.A0A4Y7QH76"/>
<organism evidence="4 5">
    <name type="scientific">Rickenella mellea</name>
    <dbReference type="NCBI Taxonomy" id="50990"/>
    <lineage>
        <taxon>Eukaryota</taxon>
        <taxon>Fungi</taxon>
        <taxon>Dikarya</taxon>
        <taxon>Basidiomycota</taxon>
        <taxon>Agaricomycotina</taxon>
        <taxon>Agaricomycetes</taxon>
        <taxon>Hymenochaetales</taxon>
        <taxon>Rickenellaceae</taxon>
        <taxon>Rickenella</taxon>
    </lineage>
</organism>
<keyword evidence="1" id="KW-0210">Decarboxylase</keyword>
<accession>A0A4Y7QH76</accession>
<evidence type="ECO:0000313" key="5">
    <source>
        <dbReference type="Proteomes" id="UP000294933"/>
    </source>
</evidence>
<dbReference type="Pfam" id="PF02666">
    <property type="entry name" value="PS_Dcarbxylase"/>
    <property type="match status" value="1"/>
</dbReference>
<proteinExistence type="predicted"/>
<protein>
    <recommendedName>
        <fullName evidence="6">Phosphatidylserine decarboxylase</fullName>
    </recommendedName>
</protein>
<feature type="compositionally biased region" description="Polar residues" evidence="3">
    <location>
        <begin position="1"/>
        <end position="16"/>
    </location>
</feature>
<evidence type="ECO:0008006" key="6">
    <source>
        <dbReference type="Google" id="ProtNLM"/>
    </source>
</evidence>
<dbReference type="OrthoDB" id="5973539at2759"/>
<dbReference type="GO" id="GO:0008654">
    <property type="term" value="P:phospholipid biosynthetic process"/>
    <property type="evidence" value="ECO:0007669"/>
    <property type="project" value="InterPro"/>
</dbReference>
<sequence length="440" mass="48866">MEPITTGRSQSDSNSPIPIANGASPHVNPLKDDDQSKKTRRKDDKAKRSQFQKLIRKVQPESYADHEQLQEALQLLVTNSSSPPAVLVGETSLGPPSRYGWLSHLFTPKKLKQLIAAEHLGNFVIVRATGDKIFESMPIYARIGMHLLFHGALQVRLLRWKRLRNLLKNESIRQGKIYDSTDPAIVRPHIHSFMETYHIDLTELLQPDPRSYMTFNEFFSRKLKPDARKAASPEDFSIVVSAADCRLTVWPTWDASRKFWVKGRHFTVSTLLHDPSLVTAIGPDPSLAIFRLAPQDYHRFHIPVTGTVTQITHIPGEYYTVNPQAINERFDVLTANTRTVARIDAQLAVGTGAETYTVPVAVVAVGALLVGSIKWDCQEGDKLAKGNGFGYFQYGGSTIILVMPKGVVWDPDLVKNSAGGLETLVKAGERIGQVGATKSI</sequence>
<evidence type="ECO:0000256" key="2">
    <source>
        <dbReference type="ARBA" id="ARBA00023239"/>
    </source>
</evidence>
<dbReference type="InterPro" id="IPR003817">
    <property type="entry name" value="PS_Dcarbxylase"/>
</dbReference>
<reference evidence="4 5" key="1">
    <citation type="submission" date="2018-06" db="EMBL/GenBank/DDBJ databases">
        <title>A transcriptomic atlas of mushroom development highlights an independent origin of complex multicellularity.</title>
        <authorList>
            <consortium name="DOE Joint Genome Institute"/>
            <person name="Krizsan K."/>
            <person name="Almasi E."/>
            <person name="Merenyi Z."/>
            <person name="Sahu N."/>
            <person name="Viragh M."/>
            <person name="Koszo T."/>
            <person name="Mondo S."/>
            <person name="Kiss B."/>
            <person name="Balint B."/>
            <person name="Kues U."/>
            <person name="Barry K."/>
            <person name="Hegedus J.C."/>
            <person name="Henrissat B."/>
            <person name="Johnson J."/>
            <person name="Lipzen A."/>
            <person name="Ohm R."/>
            <person name="Nagy I."/>
            <person name="Pangilinan J."/>
            <person name="Yan J."/>
            <person name="Xiong Y."/>
            <person name="Grigoriev I.V."/>
            <person name="Hibbett D.S."/>
            <person name="Nagy L.G."/>
        </authorList>
    </citation>
    <scope>NUCLEOTIDE SEQUENCE [LARGE SCALE GENOMIC DNA]</scope>
    <source>
        <strain evidence="4 5">SZMC22713</strain>
    </source>
</reference>
<dbReference type="EMBL" id="ML170160">
    <property type="protein sequence ID" value="TDL27023.1"/>
    <property type="molecule type" value="Genomic_DNA"/>
</dbReference>
<feature type="compositionally biased region" description="Basic and acidic residues" evidence="3">
    <location>
        <begin position="29"/>
        <end position="47"/>
    </location>
</feature>